<sequence length="53" mass="5991">MSTPFPSTPLIWFDKLKFELSNSAEMLQICFHGSGIDILARISRTLACYKSPK</sequence>
<gene>
    <name evidence="1" type="ORF">HanXRQr2_Chr16g0746851</name>
</gene>
<evidence type="ECO:0000313" key="1">
    <source>
        <dbReference type="EMBL" id="KAF5759890.1"/>
    </source>
</evidence>
<comment type="caution">
    <text evidence="1">The sequence shown here is derived from an EMBL/GenBank/DDBJ whole genome shotgun (WGS) entry which is preliminary data.</text>
</comment>
<dbReference type="Proteomes" id="UP000215914">
    <property type="component" value="Unassembled WGS sequence"/>
</dbReference>
<dbReference type="AlphaFoldDB" id="A0A9K3DRU8"/>
<evidence type="ECO:0000313" key="2">
    <source>
        <dbReference type="Proteomes" id="UP000215914"/>
    </source>
</evidence>
<keyword evidence="2" id="KW-1185">Reference proteome</keyword>
<reference evidence="1" key="1">
    <citation type="journal article" date="2017" name="Nature">
        <title>The sunflower genome provides insights into oil metabolism, flowering and Asterid evolution.</title>
        <authorList>
            <person name="Badouin H."/>
            <person name="Gouzy J."/>
            <person name="Grassa C.J."/>
            <person name="Murat F."/>
            <person name="Staton S.E."/>
            <person name="Cottret L."/>
            <person name="Lelandais-Briere C."/>
            <person name="Owens G.L."/>
            <person name="Carrere S."/>
            <person name="Mayjonade B."/>
            <person name="Legrand L."/>
            <person name="Gill N."/>
            <person name="Kane N.C."/>
            <person name="Bowers J.E."/>
            <person name="Hubner S."/>
            <person name="Bellec A."/>
            <person name="Berard A."/>
            <person name="Berges H."/>
            <person name="Blanchet N."/>
            <person name="Boniface M.C."/>
            <person name="Brunel D."/>
            <person name="Catrice O."/>
            <person name="Chaidir N."/>
            <person name="Claudel C."/>
            <person name="Donnadieu C."/>
            <person name="Faraut T."/>
            <person name="Fievet G."/>
            <person name="Helmstetter N."/>
            <person name="King M."/>
            <person name="Knapp S.J."/>
            <person name="Lai Z."/>
            <person name="Le Paslier M.C."/>
            <person name="Lippi Y."/>
            <person name="Lorenzon L."/>
            <person name="Mandel J.R."/>
            <person name="Marage G."/>
            <person name="Marchand G."/>
            <person name="Marquand E."/>
            <person name="Bret-Mestries E."/>
            <person name="Morien E."/>
            <person name="Nambeesan S."/>
            <person name="Nguyen T."/>
            <person name="Pegot-Espagnet P."/>
            <person name="Pouilly N."/>
            <person name="Raftis F."/>
            <person name="Sallet E."/>
            <person name="Schiex T."/>
            <person name="Thomas J."/>
            <person name="Vandecasteele C."/>
            <person name="Vares D."/>
            <person name="Vear F."/>
            <person name="Vautrin S."/>
            <person name="Crespi M."/>
            <person name="Mangin B."/>
            <person name="Burke J.M."/>
            <person name="Salse J."/>
            <person name="Munos S."/>
            <person name="Vincourt P."/>
            <person name="Rieseberg L.H."/>
            <person name="Langlade N.B."/>
        </authorList>
    </citation>
    <scope>NUCLEOTIDE SEQUENCE</scope>
    <source>
        <tissue evidence="1">Leaves</tissue>
    </source>
</reference>
<dbReference type="EMBL" id="MNCJ02000331">
    <property type="protein sequence ID" value="KAF5759890.1"/>
    <property type="molecule type" value="Genomic_DNA"/>
</dbReference>
<accession>A0A9K3DRU8</accession>
<proteinExistence type="predicted"/>
<protein>
    <submittedName>
        <fullName evidence="1">Uncharacterized protein</fullName>
    </submittedName>
</protein>
<dbReference type="Gramene" id="mRNA:HanXRQr2_Chr16g0746851">
    <property type="protein sequence ID" value="CDS:HanXRQr2_Chr16g0746851.1"/>
    <property type="gene ID" value="HanXRQr2_Chr16g0746851"/>
</dbReference>
<organism evidence="1 2">
    <name type="scientific">Helianthus annuus</name>
    <name type="common">Common sunflower</name>
    <dbReference type="NCBI Taxonomy" id="4232"/>
    <lineage>
        <taxon>Eukaryota</taxon>
        <taxon>Viridiplantae</taxon>
        <taxon>Streptophyta</taxon>
        <taxon>Embryophyta</taxon>
        <taxon>Tracheophyta</taxon>
        <taxon>Spermatophyta</taxon>
        <taxon>Magnoliopsida</taxon>
        <taxon>eudicotyledons</taxon>
        <taxon>Gunneridae</taxon>
        <taxon>Pentapetalae</taxon>
        <taxon>asterids</taxon>
        <taxon>campanulids</taxon>
        <taxon>Asterales</taxon>
        <taxon>Asteraceae</taxon>
        <taxon>Asteroideae</taxon>
        <taxon>Heliantheae alliance</taxon>
        <taxon>Heliantheae</taxon>
        <taxon>Helianthus</taxon>
    </lineage>
</organism>
<name>A0A9K3DRU8_HELAN</name>
<reference evidence="1" key="2">
    <citation type="submission" date="2020-06" db="EMBL/GenBank/DDBJ databases">
        <title>Helianthus annuus Genome sequencing and assembly Release 2.</title>
        <authorList>
            <person name="Gouzy J."/>
            <person name="Langlade N."/>
            <person name="Munos S."/>
        </authorList>
    </citation>
    <scope>NUCLEOTIDE SEQUENCE</scope>
    <source>
        <tissue evidence="1">Leaves</tissue>
    </source>
</reference>